<name>A0A9N8H894_9STRA</name>
<keyword evidence="3" id="KW-0472">Membrane</keyword>
<feature type="coiled-coil region" evidence="1">
    <location>
        <begin position="421"/>
        <end position="448"/>
    </location>
</feature>
<sequence length="631" mass="71090">MTREASVDDCPPKSGARPQAGSSSRVLLPARVVSQLANFLAGAVSVAVVILAILEATKKNVANELGEKPDTPIVVDTVEEPYAVVVPTVAIPDHLVEVASMLAPHKSEEFARSALENSEVARTLVEQAESLVDADTFIQATRVYMGDRLLQEKYKEWNDFLTKKQGPKIRDMQASISRALFLLQQSLDTNKADKLCNIIKEEIALRGSTIDQLGDWLGLEKGGAWFRGFRERFVNTTKLMFPLLSEETLLVRTEEAKVLREGSAHVYSALLLSTKGEKEKTWYHSTNLKIDQLFEAFSMLNTELAAKEGEKRAAQLDLTTHEMIVKVSNDTADFRKKNCAGQLKDYERRKQQIEEAIAQERNKESSNKQKRIFLLVREWEHNPALIQRRLLVEFPMELEKLNESIEAATSCVENAMTDKQLREALVEKVAAEKRVEELDGEIQVLRKGKPELRDKNVSSFFESTGEVRVLETLKSYGTEKLVDHATELQEQIQSRLGEGNFSSVTDWSTDRKQMAYLVQAMERQFKLVGLGRSGEQSVSSVEALRLELTEYLWRVSSARSLYEIERVVKGMRATIYRNRFNEQFLTEISSTQFAERLAGRIVFNAGDEIGTQVETGRTVPDGNYIEATIAG</sequence>
<protein>
    <submittedName>
        <fullName evidence="4">Uncharacterized protein</fullName>
    </submittedName>
</protein>
<evidence type="ECO:0000256" key="1">
    <source>
        <dbReference type="SAM" id="Coils"/>
    </source>
</evidence>
<evidence type="ECO:0000256" key="3">
    <source>
        <dbReference type="SAM" id="Phobius"/>
    </source>
</evidence>
<organism evidence="4 5">
    <name type="scientific">Seminavis robusta</name>
    <dbReference type="NCBI Taxonomy" id="568900"/>
    <lineage>
        <taxon>Eukaryota</taxon>
        <taxon>Sar</taxon>
        <taxon>Stramenopiles</taxon>
        <taxon>Ochrophyta</taxon>
        <taxon>Bacillariophyta</taxon>
        <taxon>Bacillariophyceae</taxon>
        <taxon>Bacillariophycidae</taxon>
        <taxon>Naviculales</taxon>
        <taxon>Naviculaceae</taxon>
        <taxon>Seminavis</taxon>
    </lineage>
</organism>
<proteinExistence type="predicted"/>
<feature type="region of interest" description="Disordered" evidence="2">
    <location>
        <begin position="1"/>
        <end position="21"/>
    </location>
</feature>
<dbReference type="EMBL" id="CAICTM010000084">
    <property type="protein sequence ID" value="CAB9500518.1"/>
    <property type="molecule type" value="Genomic_DNA"/>
</dbReference>
<keyword evidence="3" id="KW-0812">Transmembrane</keyword>
<evidence type="ECO:0000313" key="5">
    <source>
        <dbReference type="Proteomes" id="UP001153069"/>
    </source>
</evidence>
<gene>
    <name evidence="4" type="ORF">SEMRO_85_G045390.1</name>
</gene>
<keyword evidence="5" id="KW-1185">Reference proteome</keyword>
<accession>A0A9N8H894</accession>
<feature type="transmembrane region" description="Helical" evidence="3">
    <location>
        <begin position="32"/>
        <end position="54"/>
    </location>
</feature>
<feature type="coiled-coil region" evidence="1">
    <location>
        <begin position="336"/>
        <end position="363"/>
    </location>
</feature>
<evidence type="ECO:0000313" key="4">
    <source>
        <dbReference type="EMBL" id="CAB9500518.1"/>
    </source>
</evidence>
<comment type="caution">
    <text evidence="4">The sequence shown here is derived from an EMBL/GenBank/DDBJ whole genome shotgun (WGS) entry which is preliminary data.</text>
</comment>
<dbReference type="Proteomes" id="UP001153069">
    <property type="component" value="Unassembled WGS sequence"/>
</dbReference>
<reference evidence="4" key="1">
    <citation type="submission" date="2020-06" db="EMBL/GenBank/DDBJ databases">
        <authorList>
            <consortium name="Plant Systems Biology data submission"/>
        </authorList>
    </citation>
    <scope>NUCLEOTIDE SEQUENCE</scope>
    <source>
        <strain evidence="4">D6</strain>
    </source>
</reference>
<keyword evidence="3" id="KW-1133">Transmembrane helix</keyword>
<dbReference type="AlphaFoldDB" id="A0A9N8H894"/>
<keyword evidence="1" id="KW-0175">Coiled coil</keyword>
<evidence type="ECO:0000256" key="2">
    <source>
        <dbReference type="SAM" id="MobiDB-lite"/>
    </source>
</evidence>